<gene>
    <name evidence="1" type="ORF">FOL01_1332</name>
</gene>
<keyword evidence="2" id="KW-1185">Reference proteome</keyword>
<name>A0A1L6RCC8_9LACO</name>
<dbReference type="EMBL" id="CP014332">
    <property type="protein sequence ID" value="APS42191.1"/>
    <property type="molecule type" value="Genomic_DNA"/>
</dbReference>
<evidence type="ECO:0000313" key="2">
    <source>
        <dbReference type="Proteomes" id="UP000185473"/>
    </source>
</evidence>
<dbReference type="Proteomes" id="UP000185473">
    <property type="component" value="Chromosome"/>
</dbReference>
<evidence type="ECO:0000313" key="1">
    <source>
        <dbReference type="EMBL" id="APS42191.1"/>
    </source>
</evidence>
<accession>A0A1L6RCC8</accession>
<organism evidence="1 2">
    <name type="scientific">Weissella jogaejeotgali</name>
    <dbReference type="NCBI Taxonomy" id="1631871"/>
    <lineage>
        <taxon>Bacteria</taxon>
        <taxon>Bacillati</taxon>
        <taxon>Bacillota</taxon>
        <taxon>Bacilli</taxon>
        <taxon>Lactobacillales</taxon>
        <taxon>Lactobacillaceae</taxon>
        <taxon>Weissella</taxon>
    </lineage>
</organism>
<dbReference type="STRING" id="1631871.FOL01_1332"/>
<sequence>MTFYNVLEKAKALGKRGANAWFGPQLDDYMHVKGHLEQSDIELLIYHLKEAYAPTIEMTEIQMKQMMSFKEVNAGFSTFMYKQGLGQVPAFSDFIATEREDELMQAWLHPETIKVVE</sequence>
<reference evidence="1 2" key="1">
    <citation type="submission" date="2016-02" db="EMBL/GenBank/DDBJ databases">
        <title>Complete Genome Sequence of Weissella jogaejeotgali FOL01.</title>
        <authorList>
            <person name="Lee J.-H."/>
            <person name="Ku H.-J."/>
        </authorList>
    </citation>
    <scope>NUCLEOTIDE SEQUENCE [LARGE SCALE GENOMIC DNA]</scope>
    <source>
        <strain evidence="1 2">FOL01</strain>
    </source>
</reference>
<dbReference type="KEGG" id="wjo:FOL01_1332"/>
<proteinExistence type="predicted"/>
<dbReference type="OrthoDB" id="2149849at2"/>
<dbReference type="AlphaFoldDB" id="A0A1L6RCC8"/>
<protein>
    <submittedName>
        <fullName evidence="1">Uncharacterized protein</fullName>
    </submittedName>
</protein>
<dbReference type="RefSeq" id="WP_075269949.1">
    <property type="nucleotide sequence ID" value="NZ_CP014332.1"/>
</dbReference>